<protein>
    <submittedName>
        <fullName evidence="1">Phage protein</fullName>
    </submittedName>
</protein>
<proteinExistence type="predicted"/>
<dbReference type="OrthoDB" id="9798158at2"/>
<sequence length="90" mass="10716">MEIIFDQVKRDQTFNERGLAFEDAALVFAGPTYDQIDDRYDYPEERIITVGMLEERMMIVVWTQRGDARHVISMRKANDREQKRYAERLG</sequence>
<comment type="caution">
    <text evidence="1">The sequence shown here is derived from an EMBL/GenBank/DDBJ whole genome shotgun (WGS) entry which is preliminary data.</text>
</comment>
<dbReference type="AlphaFoldDB" id="A0A226X3N9"/>
<reference evidence="2" key="1">
    <citation type="submission" date="2017-01" db="EMBL/GenBank/DDBJ databases">
        <title>Genome Analysis of Deinococcus marmoris KOPRI26562.</title>
        <authorList>
            <person name="Kim J.H."/>
            <person name="Oh H.-M."/>
        </authorList>
    </citation>
    <scope>NUCLEOTIDE SEQUENCE [LARGE SCALE GENOMIC DNA]</scope>
    <source>
        <strain evidence="2">PAMC 26633</strain>
    </source>
</reference>
<name>A0A226X3N9_CABSO</name>
<evidence type="ECO:0000313" key="1">
    <source>
        <dbReference type="EMBL" id="OXC77953.1"/>
    </source>
</evidence>
<dbReference type="InterPro" id="IPR007460">
    <property type="entry name" value="BrnT_toxin"/>
</dbReference>
<dbReference type="InterPro" id="IPR038573">
    <property type="entry name" value="BrnT_sf"/>
</dbReference>
<accession>A0A226X3N9</accession>
<gene>
    <name evidence="1" type="ORF">BSU04_14325</name>
</gene>
<dbReference type="Proteomes" id="UP000214720">
    <property type="component" value="Unassembled WGS sequence"/>
</dbReference>
<dbReference type="Gene3D" id="3.10.450.530">
    <property type="entry name" value="Ribonuclease toxin, BrnT, of type II toxin-antitoxin system"/>
    <property type="match status" value="1"/>
</dbReference>
<dbReference type="Pfam" id="PF04365">
    <property type="entry name" value="BrnT_toxin"/>
    <property type="match status" value="1"/>
</dbReference>
<dbReference type="RefSeq" id="WP_089161088.1">
    <property type="nucleotide sequence ID" value="NZ_MTHB01000087.1"/>
</dbReference>
<dbReference type="EMBL" id="MTHB01000087">
    <property type="protein sequence ID" value="OXC77953.1"/>
    <property type="molecule type" value="Genomic_DNA"/>
</dbReference>
<evidence type="ECO:0000313" key="2">
    <source>
        <dbReference type="Proteomes" id="UP000214720"/>
    </source>
</evidence>
<organism evidence="1 2">
    <name type="scientific">Caballeronia sordidicola</name>
    <name type="common">Burkholderia sordidicola</name>
    <dbReference type="NCBI Taxonomy" id="196367"/>
    <lineage>
        <taxon>Bacteria</taxon>
        <taxon>Pseudomonadati</taxon>
        <taxon>Pseudomonadota</taxon>
        <taxon>Betaproteobacteria</taxon>
        <taxon>Burkholderiales</taxon>
        <taxon>Burkholderiaceae</taxon>
        <taxon>Caballeronia</taxon>
    </lineage>
</organism>